<dbReference type="AlphaFoldDB" id="A0AAQ3B1T6"/>
<dbReference type="InterPro" id="IPR024588">
    <property type="entry name" value="YejM_N"/>
</dbReference>
<evidence type="ECO:0000256" key="1">
    <source>
        <dbReference type="SAM" id="Phobius"/>
    </source>
</evidence>
<evidence type="ECO:0000259" key="3">
    <source>
        <dbReference type="Pfam" id="PF11893"/>
    </source>
</evidence>
<dbReference type="PANTHER" id="PTHR43751">
    <property type="entry name" value="SULFATASE"/>
    <property type="match status" value="1"/>
</dbReference>
<keyword evidence="1" id="KW-0472">Membrane</keyword>
<evidence type="ECO:0000313" key="4">
    <source>
        <dbReference type="EMBL" id="WDG09291.1"/>
    </source>
</evidence>
<gene>
    <name evidence="4" type="ORF">PUN50_05290</name>
</gene>
<organism evidence="4 5">
    <name type="scientific">Vibrio campbellii</name>
    <dbReference type="NCBI Taxonomy" id="680"/>
    <lineage>
        <taxon>Bacteria</taxon>
        <taxon>Pseudomonadati</taxon>
        <taxon>Pseudomonadota</taxon>
        <taxon>Gammaproteobacteria</taxon>
        <taxon>Vibrionales</taxon>
        <taxon>Vibrionaceae</taxon>
        <taxon>Vibrio</taxon>
    </lineage>
</organism>
<dbReference type="PIRSF" id="PIRSF004950">
    <property type="entry name" value="Mmb_sulf_HI0842"/>
    <property type="match status" value="1"/>
</dbReference>
<feature type="transmembrane region" description="Helical" evidence="1">
    <location>
        <begin position="51"/>
        <end position="73"/>
    </location>
</feature>
<dbReference type="Pfam" id="PF00884">
    <property type="entry name" value="Sulfatase"/>
    <property type="match status" value="1"/>
</dbReference>
<dbReference type="PANTHER" id="PTHR43751:SF3">
    <property type="entry name" value="SULFATASE N-TERMINAL DOMAIN-CONTAINING PROTEIN"/>
    <property type="match status" value="1"/>
</dbReference>
<proteinExistence type="predicted"/>
<reference evidence="4" key="1">
    <citation type="submission" date="2023-02" db="EMBL/GenBank/DDBJ databases">
        <title>Isolation, identification, and genome analysis of Vibrio campbellii in the Penaeus vannamei larvae stage.</title>
        <authorList>
            <person name="Huang T."/>
            <person name="Zhang B."/>
        </authorList>
    </citation>
    <scope>NUCLEOTIDE SEQUENCE</scope>
    <source>
        <strain evidence="4">20220413_1</strain>
    </source>
</reference>
<dbReference type="Gene3D" id="3.40.720.10">
    <property type="entry name" value="Alkaline Phosphatase, subunit A"/>
    <property type="match status" value="1"/>
</dbReference>
<dbReference type="InterPro" id="IPR000917">
    <property type="entry name" value="Sulfatase_N"/>
</dbReference>
<evidence type="ECO:0000259" key="2">
    <source>
        <dbReference type="Pfam" id="PF00884"/>
    </source>
</evidence>
<protein>
    <submittedName>
        <fullName evidence="4">DUF3413 domain-containing protein</fullName>
    </submittedName>
</protein>
<feature type="transmembrane region" description="Helical" evidence="1">
    <location>
        <begin position="169"/>
        <end position="190"/>
    </location>
</feature>
<name>A0AAQ3B1T6_9VIBR</name>
<feature type="domain" description="Sulfatase N-terminal" evidence="2">
    <location>
        <begin position="268"/>
        <end position="515"/>
    </location>
</feature>
<dbReference type="SUPFAM" id="SSF53649">
    <property type="entry name" value="Alkaline phosphatase-like"/>
    <property type="match status" value="1"/>
</dbReference>
<feature type="transmembrane region" description="Helical" evidence="1">
    <location>
        <begin position="85"/>
        <end position="103"/>
    </location>
</feature>
<dbReference type="InterPro" id="IPR012159">
    <property type="entry name" value="YejM-like"/>
</dbReference>
<dbReference type="Proteomes" id="UP001219537">
    <property type="component" value="Chromosome 1"/>
</dbReference>
<dbReference type="RefSeq" id="WP_045400640.1">
    <property type="nucleotide sequence ID" value="NZ_BBKG01000050.1"/>
</dbReference>
<dbReference type="InterPro" id="IPR052701">
    <property type="entry name" value="GAG_Ulvan_Degrading_Sulfatases"/>
</dbReference>
<accession>A0AAQ3B1T6</accession>
<keyword evidence="1" id="KW-1133">Transmembrane helix</keyword>
<feature type="transmembrane region" description="Helical" evidence="1">
    <location>
        <begin position="21"/>
        <end position="39"/>
    </location>
</feature>
<keyword evidence="1" id="KW-0812">Transmembrane</keyword>
<sequence length="602" mass="68627">MVDSGNSYGERVSRLVGWGHWFAFFNIVASMLIGTRYIVQSPWPETLMGQFYLAVSWVGHFGFLVFALYLLVLFPLTFVLPSRKLFRLVAVIFATVGQTVLLIDTQAYQSINLHLNPVVWELLFSEDKSAISSDLQHLFVVMPLIFLVQLALSEWVWRKQRKLSHKHVGRPLAAVFFLSFMTSHLVYIWADAYFYNPITSQRSNFPLSYPMTAKSFMEKHGLLDREEYLKRLAENQGNIDLVSYPLEKLEFNRRGNKLNVLMISVNNLRADALNQDEMPNLYKFAQDNQNFTNHYSSSNDTYGAFGLFYGLPSSYASSIKAQGSAPVLLDVLKDQDYSFGLFSGNGFEDDLYSEVIFRGLNLANDLDGTQAHTDKQSIAAWNLWLTEQANQPWFSYIEVTTVDNFESEPMAANEEMPASERFKKAYEQSVKSADKTVAEIIADLEANELLANTIVVITSNHGSEFNETNTNSWGANSNYSRYQLQVPMVIHWPGMLPAEFTHSTSHLDLSVTLLQDMLGVSSNPYDYSSGRNLFDESRRRWILAGDTREIALITGSQTTVIDKFGNYKLYDSNYKRLRETSPKLPVLMQGLTELQRFYSKSN</sequence>
<dbReference type="Pfam" id="PF11893">
    <property type="entry name" value="DUF3413"/>
    <property type="match status" value="1"/>
</dbReference>
<dbReference type="EMBL" id="CP117988">
    <property type="protein sequence ID" value="WDG09291.1"/>
    <property type="molecule type" value="Genomic_DNA"/>
</dbReference>
<feature type="transmembrane region" description="Helical" evidence="1">
    <location>
        <begin position="138"/>
        <end position="157"/>
    </location>
</feature>
<feature type="domain" description="Inner membrane protein YejM N-terminal" evidence="3">
    <location>
        <begin position="6"/>
        <end position="251"/>
    </location>
</feature>
<evidence type="ECO:0000313" key="5">
    <source>
        <dbReference type="Proteomes" id="UP001219537"/>
    </source>
</evidence>
<dbReference type="InterPro" id="IPR017850">
    <property type="entry name" value="Alkaline_phosphatase_core_sf"/>
</dbReference>
<dbReference type="CDD" id="cd16148">
    <property type="entry name" value="sulfatase_like"/>
    <property type="match status" value="1"/>
</dbReference>